<dbReference type="eggNOG" id="ENOG5033ISI">
    <property type="taxonomic scope" value="Bacteria"/>
</dbReference>
<reference evidence="2" key="1">
    <citation type="journal article" date="2013" name="Stand. Genomic Sci.">
        <title>Complete genome sequence of Coriobacterium glomerans type strain (PW2(T)) from the midgut of Pyrrhocoris apterus L. (red soldier bug).</title>
        <authorList>
            <person name="Stackebrandt E."/>
            <person name="Zeytun A."/>
            <person name="Lapidus A."/>
            <person name="Nolan M."/>
            <person name="Lucas S."/>
            <person name="Hammon N."/>
            <person name="Deshpande S."/>
            <person name="Cheng J.F."/>
            <person name="Tapia R."/>
            <person name="Goodwin L.A."/>
            <person name="Pitluck S."/>
            <person name="Liolios K."/>
            <person name="Pagani I."/>
            <person name="Ivanova N."/>
            <person name="Mavromatis K."/>
            <person name="Mikhailova N."/>
            <person name="Huntemann M."/>
            <person name="Pati A."/>
            <person name="Chen A."/>
            <person name="Palaniappan K."/>
            <person name="Chang Y.J."/>
            <person name="Land M."/>
            <person name="Hauser L."/>
            <person name="Rohde M."/>
            <person name="Pukall R."/>
            <person name="Goker M."/>
            <person name="Detter J.C."/>
            <person name="Woyke T."/>
            <person name="Bristow J."/>
            <person name="Eisen J.A."/>
            <person name="Markowitz V."/>
            <person name="Hugenholtz P."/>
            <person name="Kyrpides N.C."/>
            <person name="Klenk H.P."/>
        </authorList>
    </citation>
    <scope>NUCLEOTIDE SEQUENCE</scope>
    <source>
        <strain evidence="2">ATCC 49209 / DSM 20642 / JCM 10262 / PW2</strain>
    </source>
</reference>
<dbReference type="RefSeq" id="WP_013709437.1">
    <property type="nucleotide sequence ID" value="NC_015389.1"/>
</dbReference>
<evidence type="ECO:0000313" key="2">
    <source>
        <dbReference type="Proteomes" id="UP000006851"/>
    </source>
</evidence>
<keyword evidence="2" id="KW-1185">Reference proteome</keyword>
<dbReference type="EMBL" id="CP002628">
    <property type="protein sequence ID" value="AEB07695.1"/>
    <property type="molecule type" value="Genomic_DNA"/>
</dbReference>
<dbReference type="OrthoDB" id="308382at2"/>
<proteinExistence type="predicted"/>
<name>F2N919_CORGP</name>
<dbReference type="Proteomes" id="UP000006851">
    <property type="component" value="Chromosome"/>
</dbReference>
<organism evidence="1 2">
    <name type="scientific">Coriobacterium glomerans (strain ATCC 49209 / DSM 20642 / JCM 10262 / PW2)</name>
    <dbReference type="NCBI Taxonomy" id="700015"/>
    <lineage>
        <taxon>Bacteria</taxon>
        <taxon>Bacillati</taxon>
        <taxon>Actinomycetota</taxon>
        <taxon>Coriobacteriia</taxon>
        <taxon>Coriobacteriales</taxon>
        <taxon>Coriobacteriaceae</taxon>
        <taxon>Coriobacterium</taxon>
    </lineage>
</organism>
<dbReference type="AlphaFoldDB" id="F2N919"/>
<protein>
    <submittedName>
        <fullName evidence="1">Uncharacterized protein</fullName>
    </submittedName>
</protein>
<dbReference type="STRING" id="700015.Corgl_1596"/>
<sequence>MNKVTSISVEDLRSVAERTYSDFVKAVVDTRRGIVVLDADLHADEEQFLLEDGSAQDDLWGINLYPDKFRSESFVEFKSLINIRPWQQNRSQSVQDPQTRNEILSIISEVVHE</sequence>
<dbReference type="HOGENOM" id="CLU_168922_0_0_11"/>
<accession>F2N919</accession>
<dbReference type="KEGG" id="cgo:Corgl_1596"/>
<gene>
    <name evidence="1" type="ordered locus">Corgl_1596</name>
</gene>
<dbReference type="InterPro" id="IPR043731">
    <property type="entry name" value="DUF5674"/>
</dbReference>
<dbReference type="Pfam" id="PF18924">
    <property type="entry name" value="DUF5674"/>
    <property type="match status" value="1"/>
</dbReference>
<evidence type="ECO:0000313" key="1">
    <source>
        <dbReference type="EMBL" id="AEB07695.1"/>
    </source>
</evidence>